<evidence type="ECO:0000313" key="1">
    <source>
        <dbReference type="EMBL" id="AXY01309.1"/>
    </source>
</evidence>
<proteinExistence type="predicted"/>
<organism evidence="1 2">
    <name type="scientific">Vibrio alfacsensis</name>
    <dbReference type="NCBI Taxonomy" id="1074311"/>
    <lineage>
        <taxon>Bacteria</taxon>
        <taxon>Pseudomonadati</taxon>
        <taxon>Pseudomonadota</taxon>
        <taxon>Gammaproteobacteria</taxon>
        <taxon>Vibrionales</taxon>
        <taxon>Vibrionaceae</taxon>
        <taxon>Vibrio</taxon>
    </lineage>
</organism>
<accession>A0ABM6YUK6</accession>
<gene>
    <name evidence="1" type="ORF">D1115_09135</name>
</gene>
<dbReference type="Proteomes" id="UP000262832">
    <property type="component" value="Chromosome I"/>
</dbReference>
<evidence type="ECO:0008006" key="3">
    <source>
        <dbReference type="Google" id="ProtNLM"/>
    </source>
</evidence>
<evidence type="ECO:0000313" key="2">
    <source>
        <dbReference type="Proteomes" id="UP000262832"/>
    </source>
</evidence>
<dbReference type="EMBL" id="CP032093">
    <property type="protein sequence ID" value="AXY01309.1"/>
    <property type="molecule type" value="Genomic_DNA"/>
</dbReference>
<keyword evidence="2" id="KW-1185">Reference proteome</keyword>
<reference evidence="1 2" key="1">
    <citation type="submission" date="2018-08" db="EMBL/GenBank/DDBJ databases">
        <title>Genomic taxonomy of the Vibrionaceae family.</title>
        <authorList>
            <person name="Gomez-Gil B."/>
            <person name="Tanaka M."/>
            <person name="Sawabe T."/>
            <person name="Enciso-Ibarra K."/>
        </authorList>
    </citation>
    <scope>NUCLEOTIDE SEQUENCE [LARGE SCALE GENOMIC DNA]</scope>
    <source>
        <strain evidence="1 2">CAIM 1831</strain>
    </source>
</reference>
<protein>
    <recommendedName>
        <fullName evidence="3">DUF3265 domain-containing protein</fullName>
    </recommendedName>
</protein>
<name>A0ABM6YUK6_9VIBR</name>
<sequence>MGNALLKSTYDSRFFNCLLMPNAALSGEQRRPPHLNHCAVNTKAESNRKCRALGIRLKRFVMHLEATTQI</sequence>